<keyword evidence="14" id="KW-1185">Reference proteome</keyword>
<evidence type="ECO:0000313" key="14">
    <source>
        <dbReference type="Proteomes" id="UP000094801"/>
    </source>
</evidence>
<dbReference type="Proteomes" id="UP000094801">
    <property type="component" value="Unassembled WGS sequence"/>
</dbReference>
<proteinExistence type="inferred from homology"/>
<sequence length="618" mass="68354">MFLLRRVSMINSSKVAVASATATKFSLNYSLKPILHNTRLLSSSRVIFQVDKTIQTPISPIVSSTTGTPKEASTVVLPPPTGTTTATSPPPPPPPPPPPKKSGKIGRFFKYTFGLTTLGLVIGIGMVTYSVYKETNPGEQSPQSAKRANGTTKKNVVILGSGWGAISFLGKLDTTQYNVTIISPRNYFLFTPLLPSVPTSTVDSKSICDPVRLIARQTPGEVKYLEAAATNIDPINKKIDLEHKSQRFSIGDSFVNDNEPIQSTIEYDYLIYSVGAKVNTFGIEGIPEHASYLKEANDATAIRQKLFNSIEASRLLPEDSNERKRLLTFVVCGGGPTGVELAAEIKDYIDQDLSKFIPGISKEMNVILIEALPNVLNMFPPKLIEYTKEVFKIQDVKLKTNHMVQKVDSRNVYVKHKISNDQSENLVIPYGTLVWAGGNSQRELTQKLSSQILEQKTARRGLLIDENLKVYGDDSIYALGDCTFTKNAPTAQVAHQQGIYLADYFNKLSKIDEFKQLSILNSDNSELQEKFLKKSIRYTTMLKPFIYNHTGSLAYIGSERAVADLSWNNWSTIALGGSLTFLFWRSAYVSMILGTKSKLLVCGDWLKVAIFGRDCSKD</sequence>
<accession>A0A1E4ST99</accession>
<name>A0A1E4ST99_9ASCO</name>
<dbReference type="SUPFAM" id="SSF101447">
    <property type="entry name" value="Formin homology 2 domain (FH2 domain)"/>
    <property type="match status" value="1"/>
</dbReference>
<evidence type="ECO:0000259" key="12">
    <source>
        <dbReference type="Pfam" id="PF22366"/>
    </source>
</evidence>
<comment type="similarity">
    <text evidence="1">Belongs to the NADH dehydrogenase family.</text>
</comment>
<keyword evidence="7" id="KW-0520">NAD</keyword>
<dbReference type="InterPro" id="IPR023753">
    <property type="entry name" value="FAD/NAD-binding_dom"/>
</dbReference>
<keyword evidence="4" id="KW-0274">FAD</keyword>
<dbReference type="GO" id="GO:0005739">
    <property type="term" value="C:mitochondrion"/>
    <property type="evidence" value="ECO:0007669"/>
    <property type="project" value="UniProtKB-ARBA"/>
</dbReference>
<dbReference type="Gene3D" id="3.50.50.100">
    <property type="match status" value="1"/>
</dbReference>
<evidence type="ECO:0000259" key="11">
    <source>
        <dbReference type="Pfam" id="PF07992"/>
    </source>
</evidence>
<dbReference type="Pfam" id="PF22366">
    <property type="entry name" value="NDH2_C"/>
    <property type="match status" value="1"/>
</dbReference>
<dbReference type="STRING" id="983967.A0A1E4ST99"/>
<comment type="catalytic activity">
    <reaction evidence="8">
        <text>a quinone + NADH + H(+) = a quinol + NAD(+)</text>
        <dbReference type="Rhea" id="RHEA:46160"/>
        <dbReference type="ChEBI" id="CHEBI:15378"/>
        <dbReference type="ChEBI" id="CHEBI:24646"/>
        <dbReference type="ChEBI" id="CHEBI:57540"/>
        <dbReference type="ChEBI" id="CHEBI:57945"/>
        <dbReference type="ChEBI" id="CHEBI:132124"/>
        <dbReference type="EC" id="1.6.5.9"/>
    </reaction>
</comment>
<evidence type="ECO:0000256" key="3">
    <source>
        <dbReference type="ARBA" id="ARBA00022630"/>
    </source>
</evidence>
<dbReference type="PANTHER" id="PTHR43706">
    <property type="entry name" value="NADH DEHYDROGENASE"/>
    <property type="match status" value="1"/>
</dbReference>
<evidence type="ECO:0000313" key="13">
    <source>
        <dbReference type="EMBL" id="ODV82711.1"/>
    </source>
</evidence>
<evidence type="ECO:0000256" key="10">
    <source>
        <dbReference type="SAM" id="MobiDB-lite"/>
    </source>
</evidence>
<evidence type="ECO:0000256" key="1">
    <source>
        <dbReference type="ARBA" id="ARBA00005272"/>
    </source>
</evidence>
<dbReference type="EC" id="1.6.5.9" evidence="2"/>
<reference evidence="14" key="1">
    <citation type="submission" date="2016-04" db="EMBL/GenBank/DDBJ databases">
        <title>Comparative genomics of biotechnologically important yeasts.</title>
        <authorList>
            <consortium name="DOE Joint Genome Institute"/>
            <person name="Riley R."/>
            <person name="Haridas S."/>
            <person name="Wolfe K.H."/>
            <person name="Lopes M.R."/>
            <person name="Hittinger C.T."/>
            <person name="Goker M."/>
            <person name="Salamov A."/>
            <person name="Wisecaver J."/>
            <person name="Long T.M."/>
            <person name="Aerts A.L."/>
            <person name="Barry K."/>
            <person name="Choi C."/>
            <person name="Clum A."/>
            <person name="Coughlan A.Y."/>
            <person name="Deshpande S."/>
            <person name="Douglass A.P."/>
            <person name="Hanson S.J."/>
            <person name="Klenk H.-P."/>
            <person name="Labutti K."/>
            <person name="Lapidus A."/>
            <person name="Lindquist E."/>
            <person name="Lipzen A."/>
            <person name="Meier-Kolthoff J.P."/>
            <person name="Ohm R.A."/>
            <person name="Otillar R.P."/>
            <person name="Pangilinan J."/>
            <person name="Peng Y."/>
            <person name="Rokas A."/>
            <person name="Rosa C.A."/>
            <person name="Scheuner C."/>
            <person name="Sibirny A.A."/>
            <person name="Slot J.C."/>
            <person name="Stielow J.B."/>
            <person name="Sun H."/>
            <person name="Kurtzman C.P."/>
            <person name="Blackwell M."/>
            <person name="Grigoriev I.V."/>
            <person name="Jeffries T.W."/>
        </authorList>
    </citation>
    <scope>NUCLEOTIDE SEQUENCE [LARGE SCALE GENOMIC DNA]</scope>
    <source>
        <strain evidence="14">NRRL YB-2248</strain>
    </source>
</reference>
<dbReference type="GO" id="GO:0050136">
    <property type="term" value="F:NADH dehydrogenase (quinone) (non-electrogenic) activity"/>
    <property type="evidence" value="ECO:0007669"/>
    <property type="project" value="UniProtKB-EC"/>
</dbReference>
<feature type="domain" description="FAD/NAD(P)-binding" evidence="11">
    <location>
        <begin position="155"/>
        <end position="498"/>
    </location>
</feature>
<dbReference type="Pfam" id="PF07992">
    <property type="entry name" value="Pyr_redox_2"/>
    <property type="match status" value="1"/>
</dbReference>
<keyword evidence="5" id="KW-0809">Transit peptide</keyword>
<feature type="compositionally biased region" description="Pro residues" evidence="10">
    <location>
        <begin position="88"/>
        <end position="100"/>
    </location>
</feature>
<feature type="compositionally biased region" description="Polar residues" evidence="10">
    <location>
        <begin position="59"/>
        <end position="68"/>
    </location>
</feature>
<dbReference type="PRINTS" id="PR00368">
    <property type="entry name" value="FADPNR"/>
</dbReference>
<evidence type="ECO:0000256" key="8">
    <source>
        <dbReference type="ARBA" id="ARBA00047599"/>
    </source>
</evidence>
<dbReference type="EMBL" id="KV453876">
    <property type="protein sequence ID" value="ODV82711.1"/>
    <property type="molecule type" value="Genomic_DNA"/>
</dbReference>
<dbReference type="SUPFAM" id="SSF51905">
    <property type="entry name" value="FAD/NAD(P)-binding domain"/>
    <property type="match status" value="2"/>
</dbReference>
<evidence type="ECO:0000256" key="5">
    <source>
        <dbReference type="ARBA" id="ARBA00022946"/>
    </source>
</evidence>
<keyword evidence="6" id="KW-0560">Oxidoreductase</keyword>
<keyword evidence="3" id="KW-0285">Flavoprotein</keyword>
<gene>
    <name evidence="13" type="ORF">CANARDRAFT_30628</name>
</gene>
<evidence type="ECO:0000256" key="2">
    <source>
        <dbReference type="ARBA" id="ARBA00012637"/>
    </source>
</evidence>
<evidence type="ECO:0000256" key="9">
    <source>
        <dbReference type="ARBA" id="ARBA00049010"/>
    </source>
</evidence>
<evidence type="ECO:0000256" key="6">
    <source>
        <dbReference type="ARBA" id="ARBA00023002"/>
    </source>
</evidence>
<dbReference type="AlphaFoldDB" id="A0A1E4ST99"/>
<dbReference type="OrthoDB" id="3244603at2759"/>
<dbReference type="InterPro" id="IPR045024">
    <property type="entry name" value="NDH-2"/>
</dbReference>
<organism evidence="13 14">
    <name type="scientific">[Candida] arabinofermentans NRRL YB-2248</name>
    <dbReference type="NCBI Taxonomy" id="983967"/>
    <lineage>
        <taxon>Eukaryota</taxon>
        <taxon>Fungi</taxon>
        <taxon>Dikarya</taxon>
        <taxon>Ascomycota</taxon>
        <taxon>Saccharomycotina</taxon>
        <taxon>Pichiomycetes</taxon>
        <taxon>Pichiales</taxon>
        <taxon>Pichiaceae</taxon>
        <taxon>Ogataea</taxon>
        <taxon>Ogataea/Candida clade</taxon>
    </lineage>
</organism>
<feature type="domain" description="External alternative NADH-ubiquinone oxidoreductase-like C-terminal" evidence="12">
    <location>
        <begin position="549"/>
        <end position="614"/>
    </location>
</feature>
<evidence type="ECO:0000256" key="7">
    <source>
        <dbReference type="ARBA" id="ARBA00023027"/>
    </source>
</evidence>
<comment type="catalytic activity">
    <reaction evidence="9">
        <text>a ubiquinone + NADH + H(+) = a ubiquinol + NAD(+)</text>
        <dbReference type="Rhea" id="RHEA:23152"/>
        <dbReference type="Rhea" id="RHEA-COMP:9565"/>
        <dbReference type="Rhea" id="RHEA-COMP:9566"/>
        <dbReference type="ChEBI" id="CHEBI:15378"/>
        <dbReference type="ChEBI" id="CHEBI:16389"/>
        <dbReference type="ChEBI" id="CHEBI:17976"/>
        <dbReference type="ChEBI" id="CHEBI:57540"/>
        <dbReference type="ChEBI" id="CHEBI:57945"/>
    </reaction>
</comment>
<dbReference type="InterPro" id="IPR036188">
    <property type="entry name" value="FAD/NAD-bd_sf"/>
</dbReference>
<feature type="region of interest" description="Disordered" evidence="10">
    <location>
        <begin position="59"/>
        <end position="103"/>
    </location>
</feature>
<dbReference type="PANTHER" id="PTHR43706:SF47">
    <property type="entry name" value="EXTERNAL NADH-UBIQUINONE OXIDOREDUCTASE 1, MITOCHONDRIAL-RELATED"/>
    <property type="match status" value="1"/>
</dbReference>
<dbReference type="InterPro" id="IPR054585">
    <property type="entry name" value="NDH2-like_C"/>
</dbReference>
<evidence type="ECO:0000256" key="4">
    <source>
        <dbReference type="ARBA" id="ARBA00022827"/>
    </source>
</evidence>
<protein>
    <recommendedName>
        <fullName evidence="2">NADH:ubiquinone reductase (non-electrogenic)</fullName>
        <ecNumber evidence="2">1.6.5.9</ecNumber>
    </recommendedName>
</protein>